<dbReference type="SUPFAM" id="SSF47781">
    <property type="entry name" value="RuvA domain 2-like"/>
    <property type="match status" value="1"/>
</dbReference>
<feature type="region of interest" description="Disordered" evidence="1">
    <location>
        <begin position="231"/>
        <end position="253"/>
    </location>
</feature>
<evidence type="ECO:0000313" key="4">
    <source>
        <dbReference type="EMBL" id="MBB3061964.1"/>
    </source>
</evidence>
<evidence type="ECO:0000259" key="2">
    <source>
        <dbReference type="SMART" id="SM00278"/>
    </source>
</evidence>
<evidence type="ECO:0000256" key="1">
    <source>
        <dbReference type="SAM" id="MobiDB-lite"/>
    </source>
</evidence>
<sequence length="253" mass="28565">MLITVDHREQSPALLDELRRQNICIERAPLPLGDYRVGDQLLFERKTATDLRLSLADGRLFDQARRLYHWRAQQPDRRVALIVEGRVQPPGAGQRERRILQGALVKIALLWDIPLLRTLLPEESARVMLYAARQHERGKLQAPLPALSCPNETLGTRAGDKHLVQRRLLQSLPGIGPRRARALLARFGSIAAIMNAEESELATVENLGRELARRIRWLVSEAPGIYRVTKRKGENQRASSRPNRSCGAAHRAS</sequence>
<comment type="caution">
    <text evidence="4">The sequence shown here is derived from an EMBL/GenBank/DDBJ whole genome shotgun (WGS) entry which is preliminary data.</text>
</comment>
<feature type="domain" description="ERCC4" evidence="3">
    <location>
        <begin position="2"/>
        <end position="87"/>
    </location>
</feature>
<dbReference type="GO" id="GO:0006281">
    <property type="term" value="P:DNA repair"/>
    <property type="evidence" value="ECO:0007669"/>
    <property type="project" value="InterPro"/>
</dbReference>
<dbReference type="Pfam" id="PF14520">
    <property type="entry name" value="HHH_5"/>
    <property type="match status" value="1"/>
</dbReference>
<dbReference type="InterPro" id="IPR010994">
    <property type="entry name" value="RuvA_2-like"/>
</dbReference>
<organism evidence="4 5">
    <name type="scientific">Microbulbifer rhizosphaerae</name>
    <dbReference type="NCBI Taxonomy" id="1562603"/>
    <lineage>
        <taxon>Bacteria</taxon>
        <taxon>Pseudomonadati</taxon>
        <taxon>Pseudomonadota</taxon>
        <taxon>Gammaproteobacteria</taxon>
        <taxon>Cellvibrionales</taxon>
        <taxon>Microbulbiferaceae</taxon>
        <taxon>Microbulbifer</taxon>
    </lineage>
</organism>
<dbReference type="GO" id="GO:0003677">
    <property type="term" value="F:DNA binding"/>
    <property type="evidence" value="ECO:0007669"/>
    <property type="project" value="InterPro"/>
</dbReference>
<dbReference type="Gene3D" id="3.40.50.10130">
    <property type="match status" value="1"/>
</dbReference>
<dbReference type="RefSeq" id="WP_183460820.1">
    <property type="nucleotide sequence ID" value="NZ_JACHWZ010000012.1"/>
</dbReference>
<reference evidence="4 5" key="1">
    <citation type="submission" date="2020-08" db="EMBL/GenBank/DDBJ databases">
        <title>Genomic Encyclopedia of Type Strains, Phase III (KMG-III): the genomes of soil and plant-associated and newly described type strains.</title>
        <authorList>
            <person name="Whitman W."/>
        </authorList>
    </citation>
    <scope>NUCLEOTIDE SEQUENCE [LARGE SCALE GENOMIC DNA]</scope>
    <source>
        <strain evidence="4 5">CECT 8799</strain>
    </source>
</reference>
<accession>A0A7W4ZB21</accession>
<protein>
    <submittedName>
        <fullName evidence="4">ERCC4-type nuclease</fullName>
    </submittedName>
</protein>
<dbReference type="SMART" id="SM00891">
    <property type="entry name" value="ERCC4"/>
    <property type="match status" value="1"/>
</dbReference>
<feature type="domain" description="Helix-hairpin-helix DNA-binding motif class 1" evidence="2">
    <location>
        <begin position="199"/>
        <end position="218"/>
    </location>
</feature>
<dbReference type="InterPro" id="IPR011335">
    <property type="entry name" value="Restrct_endonuc-II-like"/>
</dbReference>
<gene>
    <name evidence="4" type="ORF">FHS09_002807</name>
</gene>
<dbReference type="GO" id="GO:0004518">
    <property type="term" value="F:nuclease activity"/>
    <property type="evidence" value="ECO:0007669"/>
    <property type="project" value="InterPro"/>
</dbReference>
<evidence type="ECO:0000259" key="3">
    <source>
        <dbReference type="SMART" id="SM00891"/>
    </source>
</evidence>
<dbReference type="InterPro" id="IPR006166">
    <property type="entry name" value="ERCC4_domain"/>
</dbReference>
<feature type="domain" description="Helix-hairpin-helix DNA-binding motif class 1" evidence="2">
    <location>
        <begin position="167"/>
        <end position="186"/>
    </location>
</feature>
<keyword evidence="5" id="KW-1185">Reference proteome</keyword>
<dbReference type="InterPro" id="IPR003583">
    <property type="entry name" value="Hlx-hairpin-Hlx_DNA-bd_motif"/>
</dbReference>
<dbReference type="AlphaFoldDB" id="A0A7W4ZB21"/>
<dbReference type="EMBL" id="JACHWZ010000012">
    <property type="protein sequence ID" value="MBB3061964.1"/>
    <property type="molecule type" value="Genomic_DNA"/>
</dbReference>
<dbReference type="Proteomes" id="UP000535937">
    <property type="component" value="Unassembled WGS sequence"/>
</dbReference>
<evidence type="ECO:0000313" key="5">
    <source>
        <dbReference type="Proteomes" id="UP000535937"/>
    </source>
</evidence>
<proteinExistence type="predicted"/>
<dbReference type="Gene3D" id="1.10.150.20">
    <property type="entry name" value="5' to 3' exonuclease, C-terminal subdomain"/>
    <property type="match status" value="1"/>
</dbReference>
<name>A0A7W4ZB21_9GAMM</name>
<dbReference type="Pfam" id="PF02732">
    <property type="entry name" value="ERCC4"/>
    <property type="match status" value="1"/>
</dbReference>
<dbReference type="SMART" id="SM00278">
    <property type="entry name" value="HhH1"/>
    <property type="match status" value="2"/>
</dbReference>
<dbReference type="SUPFAM" id="SSF52980">
    <property type="entry name" value="Restriction endonuclease-like"/>
    <property type="match status" value="1"/>
</dbReference>